<evidence type="ECO:0000256" key="3">
    <source>
        <dbReference type="SAM" id="Coils"/>
    </source>
</evidence>
<evidence type="ECO:0000256" key="4">
    <source>
        <dbReference type="SAM" id="MobiDB-lite"/>
    </source>
</evidence>
<gene>
    <name evidence="6" type="ORF">AQUCO_04900164v1</name>
</gene>
<dbReference type="PROSITE" id="PS51774">
    <property type="entry name" value="NAB"/>
    <property type="match status" value="1"/>
</dbReference>
<protein>
    <recommendedName>
        <fullName evidence="5">NAB domain-containing protein</fullName>
    </recommendedName>
</protein>
<dbReference type="Pfam" id="PF07765">
    <property type="entry name" value="KIP1"/>
    <property type="match status" value="1"/>
</dbReference>
<evidence type="ECO:0000313" key="6">
    <source>
        <dbReference type="EMBL" id="PIA31671.1"/>
    </source>
</evidence>
<organism evidence="6 7">
    <name type="scientific">Aquilegia coerulea</name>
    <name type="common">Rocky mountain columbine</name>
    <dbReference type="NCBI Taxonomy" id="218851"/>
    <lineage>
        <taxon>Eukaryota</taxon>
        <taxon>Viridiplantae</taxon>
        <taxon>Streptophyta</taxon>
        <taxon>Embryophyta</taxon>
        <taxon>Tracheophyta</taxon>
        <taxon>Spermatophyta</taxon>
        <taxon>Magnoliopsida</taxon>
        <taxon>Ranunculales</taxon>
        <taxon>Ranunculaceae</taxon>
        <taxon>Thalictroideae</taxon>
        <taxon>Aquilegia</taxon>
    </lineage>
</organism>
<dbReference type="GO" id="GO:0051015">
    <property type="term" value="F:actin filament binding"/>
    <property type="evidence" value="ECO:0007669"/>
    <property type="project" value="TreeGrafter"/>
</dbReference>
<evidence type="ECO:0000256" key="2">
    <source>
        <dbReference type="ARBA" id="ARBA00038006"/>
    </source>
</evidence>
<dbReference type="EMBL" id="KZ305066">
    <property type="protein sequence ID" value="PIA31671.1"/>
    <property type="molecule type" value="Genomic_DNA"/>
</dbReference>
<feature type="coiled-coil region" evidence="3">
    <location>
        <begin position="667"/>
        <end position="712"/>
    </location>
</feature>
<evidence type="ECO:0000259" key="5">
    <source>
        <dbReference type="PROSITE" id="PS51774"/>
    </source>
</evidence>
<dbReference type="PANTHER" id="PTHR32258">
    <property type="entry name" value="PROTEIN NETWORKED 4A"/>
    <property type="match status" value="1"/>
</dbReference>
<dbReference type="GO" id="GO:0005886">
    <property type="term" value="C:plasma membrane"/>
    <property type="evidence" value="ECO:0007669"/>
    <property type="project" value="TreeGrafter"/>
</dbReference>
<keyword evidence="1 3" id="KW-0175">Coiled coil</keyword>
<keyword evidence="7" id="KW-1185">Reference proteome</keyword>
<dbReference type="STRING" id="218851.A0A2G5CK51"/>
<feature type="coiled-coil region" evidence="3">
    <location>
        <begin position="1054"/>
        <end position="1088"/>
    </location>
</feature>
<feature type="compositionally biased region" description="Basic and acidic residues" evidence="4">
    <location>
        <begin position="1205"/>
        <end position="1222"/>
    </location>
</feature>
<dbReference type="InterPro" id="IPR011684">
    <property type="entry name" value="NAB"/>
</dbReference>
<dbReference type="SUPFAM" id="SSF57997">
    <property type="entry name" value="Tropomyosin"/>
    <property type="match status" value="1"/>
</dbReference>
<dbReference type="PANTHER" id="PTHR32258:SF6">
    <property type="entry name" value="PROTEIN NETWORKED 1A"/>
    <property type="match status" value="1"/>
</dbReference>
<proteinExistence type="inferred from homology"/>
<dbReference type="InterPro" id="IPR051861">
    <property type="entry name" value="NET_actin-binding_domain"/>
</dbReference>
<dbReference type="InParanoid" id="A0A2G5CK51"/>
<sequence length="1496" mass="172948">MASLSHSESRRLYSWWWDSHISPKNSKWLLENLSDMDAKVKTMIKLIELDADSFAKRAEMYYKKRPELMKLVEDFYRAYRALAERYDHATGALRQAHRSIQEAFPNQDPFEPGDDSPSGSSRPATPDGLHKDSLGLSSSHSHGLKRNGAYSTGSATSVKGLKELDELFGEGVPTLKIAEGRMRRGLNYHEAEVNVSGHEMLNSSGDQANRKAQTEAESLKQALARAEAEKEASLFNYNQCLLKISELETKVSLAEENARSLDERALRAETEVQSMKEAIAKLNVEKEAAALQYQHSLETISTLQTELFQAQEEAIKLSNVVVMGVAKLNSTEEQYRQLERENRSLQTEVDNLVQMMSIQKQELSEKHEELERLQIFIQEEYFRFMQGEATLQTKKTLHSEFQEEWRALPLEVQNDDQRPEDMVLDYEGIEEEPCRVNMANEHNFSLAIAENNHQEEIFRSSDAEVKVDKEIEVLVDQRDELQQEIFSLKEEMDALKKRHLHIIDQIELVGLKPDCLALSVKSLNEENSKLKEICQLGNDEKASLTEKVKVLEETCQSLQRLNSTVVNDKEFLISQLEIANRNIEKLSEKNTFLEGFLINVNVEKVWLSEKSESLEEYCQSLDNERHELFITNDNIVSQFTDVQQKLDDLGRKHTDIKKDHSDLMKEREAKTHQVEELQVSLNHEKKEHASFMHSRETEIARLEGNIHILQEEGKRRMKEIEEEQDNSVKAQLEILILQRCIRDMEERILLLFTEYQKHLETSKLSETLLTNLERQNFEQKVKVNSLLDQVEKLRFGISQMTSSVEFKPDSECCVEIEDDQILLQLARRKIEDMERALWSNQDEKHQLLFEKSVLLILLGQLKLEAATIESKRSALDRDLNLETKARLLLESERNTLLSKNDHLNHQIGIAKDMLSQKEMELSETEQKLKDLESENMELYRKLDDMNKECDEARLREGILEKQILSISENYAQQNKEIECLHEETENLELEMNRLHEKVKEQRVKGDDLSFSLQQSRNEIKLWEYEAETLYDNCQVATIHEALFKEKVYELAGACEALANERDSKSVDVEQLKERLHLLELENGGVKSELAAYLPVLVSLRDNVTSLEEQIFPQTESFVVDNQKAKVTGLETHQQDHNNKEITEDHSLLVPHGVSDLLELHTRIQKIASSVIEQKRLMMRDLFDMNIKLDTAMKEFQKLGQVGNESRNRKPHNGENKFPEGGDDILVKDIPLDQVSHSSSLDHTMSRREDVKKNSQMLELWEAVEQGFDLDLKYNDNQKLSAVPTGEKSSFHQIEEVEEKREYHSEIQSEDLGVVSKRFMLHQEGGKRKILERLASDAQKLMNVQVTVQDLKRKIEQLEKYKKSKDTEFNTLKGQLEEVEETLLQLLGTNGKLSKKAEGQLNVATVDLEETGKARRQRISEQARRGSEKIGRLQVEVQRIQFHLLRLEDKYKAKGTKFTDRKVLLKDYLYGSERSPSSSKRKKRLLFACVKPPTTNL</sequence>
<evidence type="ECO:0000256" key="1">
    <source>
        <dbReference type="ARBA" id="ARBA00023054"/>
    </source>
</evidence>
<dbReference type="Proteomes" id="UP000230069">
    <property type="component" value="Unassembled WGS sequence"/>
</dbReference>
<feature type="coiled-coil region" evidence="3">
    <location>
        <begin position="328"/>
        <end position="380"/>
    </location>
</feature>
<feature type="coiled-coil region" evidence="3">
    <location>
        <begin position="464"/>
        <end position="498"/>
    </location>
</feature>
<feature type="coiled-coil region" evidence="3">
    <location>
        <begin position="541"/>
        <end position="589"/>
    </location>
</feature>
<name>A0A2G5CK51_AQUCA</name>
<evidence type="ECO:0000313" key="7">
    <source>
        <dbReference type="Proteomes" id="UP000230069"/>
    </source>
</evidence>
<feature type="coiled-coil region" evidence="3">
    <location>
        <begin position="914"/>
        <end position="1004"/>
    </location>
</feature>
<dbReference type="OrthoDB" id="10255522at2759"/>
<feature type="coiled-coil region" evidence="3">
    <location>
        <begin position="816"/>
        <end position="843"/>
    </location>
</feature>
<feature type="region of interest" description="Disordered" evidence="4">
    <location>
        <begin position="1200"/>
        <end position="1222"/>
    </location>
</feature>
<feature type="coiled-coil region" evidence="3">
    <location>
        <begin position="209"/>
        <end position="292"/>
    </location>
</feature>
<feature type="domain" description="NAB" evidence="5">
    <location>
        <begin position="13"/>
        <end position="93"/>
    </location>
</feature>
<accession>A0A2G5CK51</accession>
<feature type="region of interest" description="Disordered" evidence="4">
    <location>
        <begin position="104"/>
        <end position="152"/>
    </location>
</feature>
<reference evidence="6 7" key="1">
    <citation type="submission" date="2017-09" db="EMBL/GenBank/DDBJ databases">
        <title>WGS assembly of Aquilegia coerulea Goldsmith.</title>
        <authorList>
            <person name="Hodges S."/>
            <person name="Kramer E."/>
            <person name="Nordborg M."/>
            <person name="Tomkins J."/>
            <person name="Borevitz J."/>
            <person name="Derieg N."/>
            <person name="Yan J."/>
            <person name="Mihaltcheva S."/>
            <person name="Hayes R.D."/>
            <person name="Rokhsar D."/>
        </authorList>
    </citation>
    <scope>NUCLEOTIDE SEQUENCE [LARGE SCALE GENOMIC DNA]</scope>
    <source>
        <strain evidence="7">cv. Goldsmith</strain>
    </source>
</reference>
<comment type="similarity">
    <text evidence="2">Belongs to the NET family.</text>
</comment>
<feature type="coiled-coil region" evidence="3">
    <location>
        <begin position="1340"/>
        <end position="1381"/>
    </location>
</feature>